<keyword evidence="8" id="KW-1185">Reference proteome</keyword>
<evidence type="ECO:0000256" key="6">
    <source>
        <dbReference type="SAM" id="Phobius"/>
    </source>
</evidence>
<keyword evidence="4 6" id="KW-1133">Transmembrane helix</keyword>
<evidence type="ECO:0000313" key="7">
    <source>
        <dbReference type="EMBL" id="MBJ6802410.1"/>
    </source>
</evidence>
<comment type="subcellular location">
    <subcellularLocation>
        <location evidence="1">Cell membrane</location>
        <topology evidence="1">Multi-pass membrane protein</topology>
    </subcellularLocation>
</comment>
<feature type="transmembrane region" description="Helical" evidence="6">
    <location>
        <begin position="278"/>
        <end position="296"/>
    </location>
</feature>
<dbReference type="EMBL" id="JAEMHK010000019">
    <property type="protein sequence ID" value="MBJ6802410.1"/>
    <property type="molecule type" value="Genomic_DNA"/>
</dbReference>
<name>A0ABS0YWQ3_9BACT</name>
<evidence type="ECO:0000256" key="3">
    <source>
        <dbReference type="ARBA" id="ARBA00022692"/>
    </source>
</evidence>
<dbReference type="NCBIfam" id="TIGR04408">
    <property type="entry name" value="LptG_lptG"/>
    <property type="match status" value="1"/>
</dbReference>
<protein>
    <submittedName>
        <fullName evidence="7">LPS export ABC transporter permease LptG</fullName>
    </submittedName>
</protein>
<dbReference type="PANTHER" id="PTHR33529">
    <property type="entry name" value="SLR0882 PROTEIN-RELATED"/>
    <property type="match status" value="1"/>
</dbReference>
<dbReference type="Proteomes" id="UP000641025">
    <property type="component" value="Unassembled WGS sequence"/>
</dbReference>
<feature type="transmembrane region" description="Helical" evidence="6">
    <location>
        <begin position="65"/>
        <end position="84"/>
    </location>
</feature>
<evidence type="ECO:0000256" key="2">
    <source>
        <dbReference type="ARBA" id="ARBA00022475"/>
    </source>
</evidence>
<reference evidence="7 8" key="1">
    <citation type="submission" date="2020-12" db="EMBL/GenBank/DDBJ databases">
        <title>Geomonas sp. Red259, isolated from paddy soil.</title>
        <authorList>
            <person name="Xu Z."/>
            <person name="Zhang Z."/>
            <person name="Masuda Y."/>
            <person name="Itoh H."/>
            <person name="Senoo K."/>
        </authorList>
    </citation>
    <scope>NUCLEOTIDE SEQUENCE [LARGE SCALE GENOMIC DNA]</scope>
    <source>
        <strain evidence="7 8">Red259</strain>
    </source>
</reference>
<evidence type="ECO:0000256" key="1">
    <source>
        <dbReference type="ARBA" id="ARBA00004651"/>
    </source>
</evidence>
<organism evidence="7 8">
    <name type="scientific">Geomonas propionica</name>
    <dbReference type="NCBI Taxonomy" id="2798582"/>
    <lineage>
        <taxon>Bacteria</taxon>
        <taxon>Pseudomonadati</taxon>
        <taxon>Thermodesulfobacteriota</taxon>
        <taxon>Desulfuromonadia</taxon>
        <taxon>Geobacterales</taxon>
        <taxon>Geobacteraceae</taxon>
        <taxon>Geomonas</taxon>
    </lineage>
</organism>
<feature type="transmembrane region" description="Helical" evidence="6">
    <location>
        <begin position="96"/>
        <end position="118"/>
    </location>
</feature>
<feature type="transmembrane region" description="Helical" evidence="6">
    <location>
        <begin position="12"/>
        <end position="30"/>
    </location>
</feature>
<accession>A0ABS0YWQ3</accession>
<evidence type="ECO:0000256" key="4">
    <source>
        <dbReference type="ARBA" id="ARBA00022989"/>
    </source>
</evidence>
<dbReference type="InterPro" id="IPR005495">
    <property type="entry name" value="LptG/LptF_permease"/>
</dbReference>
<dbReference type="PANTHER" id="PTHR33529:SF6">
    <property type="entry name" value="YJGP_YJGQ FAMILY PERMEASE"/>
    <property type="match status" value="1"/>
</dbReference>
<feature type="transmembrane region" description="Helical" evidence="6">
    <location>
        <begin position="303"/>
        <end position="326"/>
    </location>
</feature>
<evidence type="ECO:0000256" key="5">
    <source>
        <dbReference type="ARBA" id="ARBA00023136"/>
    </source>
</evidence>
<feature type="transmembrane region" description="Helical" evidence="6">
    <location>
        <begin position="338"/>
        <end position="358"/>
    </location>
</feature>
<dbReference type="InterPro" id="IPR030923">
    <property type="entry name" value="LptG"/>
</dbReference>
<gene>
    <name evidence="7" type="primary">lptG</name>
    <name evidence="7" type="ORF">JFN90_19965</name>
</gene>
<sequence>MRILTRYVAKAYLRMLGLCLGSFVTIYLVVDFMEKIGRFTRSGASWQHLALFFITKIPEMVNDSAPLAVLMATLLTLGAFSLSSELTAMRSCGVSLVRISAPILGISLLMSLMVLMLGEFVIPKTYAQRLYIQEVLIQKKSPSMYFRQHNIWYREGETVLRASLFEPSQNQLKGVTLWEVQPKTGLPLRRADATLGQLGAGGWTFKEVTVRDFREGEVVGTKKYPELALPLKLKPADLKVLGKYSDSMTLRQLSRYCKKIQAGGYDATRYITQFHSRISLPFGCAVMAFLGIPFALRGGRSSGIAFGVGLSIGVGFLYVIINSVIISVGQVGLLPPMVAAWATNFIFLAAGGWLALTIDN</sequence>
<keyword evidence="5 6" id="KW-0472">Membrane</keyword>
<comment type="caution">
    <text evidence="7">The sequence shown here is derived from an EMBL/GenBank/DDBJ whole genome shotgun (WGS) entry which is preliminary data.</text>
</comment>
<evidence type="ECO:0000313" key="8">
    <source>
        <dbReference type="Proteomes" id="UP000641025"/>
    </source>
</evidence>
<dbReference type="RefSeq" id="WP_199396886.1">
    <property type="nucleotide sequence ID" value="NZ_JAEMHK010000019.1"/>
</dbReference>
<keyword evidence="2" id="KW-1003">Cell membrane</keyword>
<keyword evidence="3 6" id="KW-0812">Transmembrane</keyword>
<proteinExistence type="predicted"/>
<dbReference type="Pfam" id="PF03739">
    <property type="entry name" value="LptF_LptG"/>
    <property type="match status" value="1"/>
</dbReference>